<evidence type="ECO:0000256" key="1">
    <source>
        <dbReference type="SAM" id="MobiDB-lite"/>
    </source>
</evidence>
<dbReference type="InterPro" id="IPR027842">
    <property type="entry name" value="HAM1-like_C"/>
</dbReference>
<feature type="compositionally biased region" description="Basic and acidic residues" evidence="1">
    <location>
        <begin position="241"/>
        <end position="270"/>
    </location>
</feature>
<dbReference type="PANTHER" id="PTHR31138">
    <property type="entry name" value="CHROMOSOME 19, WHOLE GENOME SHOTGUN SEQUENCE"/>
    <property type="match status" value="1"/>
</dbReference>
<dbReference type="AlphaFoldDB" id="A0AAN7I1F8"/>
<evidence type="ECO:0000259" key="3">
    <source>
        <dbReference type="Pfam" id="PF19343"/>
    </source>
</evidence>
<dbReference type="SUPFAM" id="SSF55394">
    <property type="entry name" value="Bactericidal permeability-increasing protein, BPI"/>
    <property type="match status" value="1"/>
</dbReference>
<evidence type="ECO:0000313" key="5">
    <source>
        <dbReference type="Proteomes" id="UP001304243"/>
    </source>
</evidence>
<dbReference type="PANTHER" id="PTHR31138:SF1">
    <property type="entry name" value="PDZ DOMAIN-CONTAINING PROTEIN"/>
    <property type="match status" value="1"/>
</dbReference>
<evidence type="ECO:0000313" key="4">
    <source>
        <dbReference type="EMBL" id="KAK4517613.1"/>
    </source>
</evidence>
<feature type="compositionally biased region" description="Polar residues" evidence="1">
    <location>
        <begin position="1173"/>
        <end position="1191"/>
    </location>
</feature>
<evidence type="ECO:0000259" key="2">
    <source>
        <dbReference type="Pfam" id="PF14613"/>
    </source>
</evidence>
<feature type="compositionally biased region" description="Basic and acidic residues" evidence="1">
    <location>
        <begin position="884"/>
        <end position="896"/>
    </location>
</feature>
<dbReference type="Gene3D" id="3.15.10.10">
    <property type="entry name" value="Bactericidal permeability-increasing protein, domain 1"/>
    <property type="match status" value="1"/>
</dbReference>
<feature type="domain" description="HAM1-like N-terminal" evidence="3">
    <location>
        <begin position="33"/>
        <end position="706"/>
    </location>
</feature>
<feature type="compositionally biased region" description="Basic and acidic residues" evidence="1">
    <location>
        <begin position="21"/>
        <end position="41"/>
    </location>
</feature>
<feature type="region of interest" description="Disordered" evidence="1">
    <location>
        <begin position="828"/>
        <end position="866"/>
    </location>
</feature>
<dbReference type="EMBL" id="JASEJX010000013">
    <property type="protein sequence ID" value="KAK4517613.1"/>
    <property type="molecule type" value="Genomic_DNA"/>
</dbReference>
<dbReference type="Proteomes" id="UP001304243">
    <property type="component" value="Unassembled WGS sequence"/>
</dbReference>
<sequence>MATHSQQQPHQQNLKQNPNINKHDLPLSETDPKAAKQKSAEQKLQLFGAFQAMQKDGRMPHNPELDDLLGKLMTNKVISSREHLMSEDGRILLKDFRKLIGTMQKALNVKNKDELFQSLVYHLHCMESPINKEHINQQVKSTDKTAMQNEGKKASESMMQIGKLILLNNEFRSVLGELIDIAQDIFNSVAGKAGDSLQQAGSGLQDHNNSNDGKSGKHFVDNALDKALSHSNDNNNSIAPSHDHTQQHHSSSYHDREPHLVDVPKDDSRHQGLLNTGDSVHPNAIPGGFPTVNNNTAPGGGILGGHSQQQQAPQVPSHHTPPFDHNVDSHTAHNMSGEQPRQNYTEQIQNHPKYQQAQQHYNEHKEFAQNTVKEKVPKEKQDELLRRLQDALTEVQQHPEYQDAISTLIHLIQVWSSRLTKVSSDVMSKAKENDKPEQMNYREQSEKELKAIIECWAQGASIDPLLHGVQDVMRDMQNDEHLRDYYHTVMNYADRLLREPGYAQKDSSTEEGRKLMDQGNHIIKGRYKEHLNFLSSESRKYMNLMAEDEISKELHARIAKIHRDLWMDKEGNPAFKPQLLNDMRMTLLPAFIDEIKYIPIPRIEYSDPQYDIVIENLILSGDSLLPNVFDSKIESFNSFSLKSEIQSKPSHQTLFVRMSEIQAEIDDVVFFYKKKTGFPKLSDRGVASLTVGGKGISVATRITTVSDNPAKTFKVASCKCNVDNLKVKVNDSNHDILYKAIRPLVIGQVKKQVSRAIEEKVVTMINQLDQKVTKSIVKMNQDMQMKAYEALPEEEKARQQPPSVSMARPRPGLFSTVVNVINRNIKTKVQKRNEAKRFSRLSEDSGSSRPMSQFNDEEKRQVAGSTSHHMPVVNAATGGLRHSEHGNRGIHLDDSSQHSGLQHPQVSHNFPPAAEGGIQQYPQQTFGNTQEDPARVKEPHHQRLDNVAGIPEHNTQYASNLAGTNQPLHQQQGLSNVAGIREPNVHQQHGFSNEPHLNQQHGLGNVAGINEPHHTQHGLGNVAGINEPHHAQHGLGNVAGINEPHHTQHGLGNVAGINEPHHAQHGLGNVAGINEPHHAQHGLGNVAGINEPHHAQHGLGNVAGINEPHHTQHGLGNVAGIHQQPNYQEQQDYQPGYTSSNAASMASDRHNVVSPPASPPKKHDPNNFKLATDLSNAQNEYQQNQMSARQL</sequence>
<dbReference type="Pfam" id="PF14613">
    <property type="entry name" value="HAM1_C"/>
    <property type="match status" value="1"/>
</dbReference>
<organism evidence="4 5">
    <name type="scientific">Mucor velutinosus</name>
    <dbReference type="NCBI Taxonomy" id="708070"/>
    <lineage>
        <taxon>Eukaryota</taxon>
        <taxon>Fungi</taxon>
        <taxon>Fungi incertae sedis</taxon>
        <taxon>Mucoromycota</taxon>
        <taxon>Mucoromycotina</taxon>
        <taxon>Mucoromycetes</taxon>
        <taxon>Mucorales</taxon>
        <taxon>Mucorineae</taxon>
        <taxon>Mucoraceae</taxon>
        <taxon>Mucor</taxon>
    </lineage>
</organism>
<name>A0AAN7I1F8_9FUNG</name>
<feature type="compositionally biased region" description="Polar residues" evidence="1">
    <location>
        <begin position="197"/>
        <end position="213"/>
    </location>
</feature>
<reference evidence="4 5" key="1">
    <citation type="submission" date="2022-11" db="EMBL/GenBank/DDBJ databases">
        <title>Mucor velutinosus strain NIH1002 WGS.</title>
        <authorList>
            <person name="Subramanian P."/>
            <person name="Mullikin J.C."/>
            <person name="Segre J.A."/>
            <person name="Zelazny A.M."/>
        </authorList>
    </citation>
    <scope>NUCLEOTIDE SEQUENCE [LARGE SCALE GENOMIC DNA]</scope>
    <source>
        <strain evidence="4 5">NIH1002</strain>
    </source>
</reference>
<feature type="region of interest" description="Disordered" evidence="1">
    <location>
        <begin position="1"/>
        <end position="41"/>
    </location>
</feature>
<feature type="compositionally biased region" description="Low complexity" evidence="1">
    <location>
        <begin position="1"/>
        <end position="19"/>
    </location>
</feature>
<gene>
    <name evidence="4" type="primary">RPN12</name>
    <name evidence="4" type="ORF">ATC70_000953</name>
</gene>
<feature type="compositionally biased region" description="Polar residues" evidence="1">
    <location>
        <begin position="844"/>
        <end position="854"/>
    </location>
</feature>
<feature type="compositionally biased region" description="Polar residues" evidence="1">
    <location>
        <begin position="229"/>
        <end position="239"/>
    </location>
</feature>
<dbReference type="RefSeq" id="XP_064684279.1">
    <property type="nucleotide sequence ID" value="XM_064820359.1"/>
</dbReference>
<dbReference type="Pfam" id="PF19343">
    <property type="entry name" value="HAM1_N"/>
    <property type="match status" value="1"/>
</dbReference>
<feature type="region of interest" description="Disordered" evidence="1">
    <location>
        <begin position="197"/>
        <end position="340"/>
    </location>
</feature>
<dbReference type="InterPro" id="IPR017943">
    <property type="entry name" value="Bactericidal_perm-incr_a/b_dom"/>
</dbReference>
<proteinExistence type="predicted"/>
<dbReference type="GO" id="GO:0008289">
    <property type="term" value="F:lipid binding"/>
    <property type="evidence" value="ECO:0007669"/>
    <property type="project" value="InterPro"/>
</dbReference>
<accession>A0AAN7I1F8</accession>
<comment type="caution">
    <text evidence="4">The sequence shown here is derived from an EMBL/GenBank/DDBJ whole genome shotgun (WGS) entry which is preliminary data.</text>
</comment>
<feature type="domain" description="HAM1-like C-terminal" evidence="2">
    <location>
        <begin position="721"/>
        <end position="832"/>
    </location>
</feature>
<dbReference type="GeneID" id="89944655"/>
<feature type="compositionally biased region" description="Basic and acidic residues" evidence="1">
    <location>
        <begin position="831"/>
        <end position="843"/>
    </location>
</feature>
<feature type="compositionally biased region" description="Basic and acidic residues" evidence="1">
    <location>
        <begin position="214"/>
        <end position="228"/>
    </location>
</feature>
<dbReference type="InterPro" id="IPR045967">
    <property type="entry name" value="HAM1-like_N"/>
</dbReference>
<feature type="compositionally biased region" description="Basic and acidic residues" evidence="1">
    <location>
        <begin position="321"/>
        <end position="331"/>
    </location>
</feature>
<feature type="region of interest" description="Disordered" evidence="1">
    <location>
        <begin position="1129"/>
        <end position="1191"/>
    </location>
</feature>
<feature type="region of interest" description="Disordered" evidence="1">
    <location>
        <begin position="884"/>
        <end position="905"/>
    </location>
</feature>
<protein>
    <submittedName>
        <fullName evidence="4">Regulatory particle non-ATPase</fullName>
    </submittedName>
</protein>
<keyword evidence="5" id="KW-1185">Reference proteome</keyword>